<organism evidence="1 2">
    <name type="scientific">Vreelandella titanicae BH1</name>
    <dbReference type="NCBI Taxonomy" id="1204738"/>
    <lineage>
        <taxon>Bacteria</taxon>
        <taxon>Pseudomonadati</taxon>
        <taxon>Pseudomonadota</taxon>
        <taxon>Gammaproteobacteria</taxon>
        <taxon>Oceanospirillales</taxon>
        <taxon>Halomonadaceae</taxon>
        <taxon>Vreelandella</taxon>
    </lineage>
</organism>
<name>L9UD59_9GAMM</name>
<dbReference type="Proteomes" id="UP000011651">
    <property type="component" value="Unassembled WGS sequence"/>
</dbReference>
<evidence type="ECO:0000313" key="1">
    <source>
        <dbReference type="EMBL" id="ELY22163.1"/>
    </source>
</evidence>
<proteinExistence type="predicted"/>
<protein>
    <submittedName>
        <fullName evidence="1">Uncharacterized protein</fullName>
    </submittedName>
</protein>
<comment type="caution">
    <text evidence="1">The sequence shown here is derived from an EMBL/GenBank/DDBJ whole genome shotgun (WGS) entry which is preliminary data.</text>
</comment>
<reference evidence="1 2" key="1">
    <citation type="journal article" date="2013" name="Genome Announc.">
        <title>Draft Genome of the Marine Gammaproteobacterium Halomonas titanicae.</title>
        <authorList>
            <person name="Sanchez-Porro C."/>
            <person name="de la Haba R.R."/>
            <person name="Cruz-Hernandez N."/>
            <person name="Gonzalez J.M."/>
            <person name="Reyes-Guirao C."/>
            <person name="Navarro-Sampedro L."/>
            <person name="Carballo M."/>
            <person name="Ventosa A."/>
        </authorList>
    </citation>
    <scope>NUCLEOTIDE SEQUENCE [LARGE SCALE GENOMIC DNA]</scope>
    <source>
        <strain evidence="1 2">BH1</strain>
    </source>
</reference>
<evidence type="ECO:0000313" key="2">
    <source>
        <dbReference type="Proteomes" id="UP000011651"/>
    </source>
</evidence>
<dbReference type="EMBL" id="AOPO01000002">
    <property type="protein sequence ID" value="ELY22163.1"/>
    <property type="molecule type" value="Genomic_DNA"/>
</dbReference>
<gene>
    <name evidence="1" type="ORF">HALTITAN_0720</name>
</gene>
<dbReference type="AlphaFoldDB" id="L9UD59"/>
<accession>L9UD59</accession>
<sequence length="138" mass="16111">MKKYECFKVCLSSIKSTKAARPRRLNQTNPGQTILKTPRLEIKNWYPVSSMTASAYLQDRDFRRRAGDEGRRLLILGVQCEGFRIIYKHHLFSTGLHQKALFTSKNNVINFEFTDTNRKCFTFEQTKTTIRCSILNLI</sequence>